<feature type="coiled-coil region" evidence="6">
    <location>
        <begin position="446"/>
        <end position="487"/>
    </location>
</feature>
<dbReference type="SUPFAM" id="SSF52980">
    <property type="entry name" value="Restriction endonuclease-like"/>
    <property type="match status" value="1"/>
</dbReference>
<evidence type="ECO:0000256" key="1">
    <source>
        <dbReference type="ARBA" id="ARBA00007913"/>
    </source>
</evidence>
<gene>
    <name evidence="10" type="ORF">DES36_11612</name>
</gene>
<dbReference type="Gene3D" id="3.40.960.10">
    <property type="entry name" value="VSR Endonuclease"/>
    <property type="match status" value="1"/>
</dbReference>
<proteinExistence type="inferred from homology"/>
<evidence type="ECO:0000256" key="3">
    <source>
        <dbReference type="ARBA" id="ARBA00022801"/>
    </source>
</evidence>
<feature type="domain" description="DNA2/NAM7 helicase-like C-terminal" evidence="8">
    <location>
        <begin position="1115"/>
        <end position="1303"/>
    </location>
</feature>
<evidence type="ECO:0000256" key="2">
    <source>
        <dbReference type="ARBA" id="ARBA00022741"/>
    </source>
</evidence>
<dbReference type="PANTHER" id="PTHR43788">
    <property type="entry name" value="DNA2/NAM7 HELICASE FAMILY MEMBER"/>
    <property type="match status" value="1"/>
</dbReference>
<dbReference type="InterPro" id="IPR027417">
    <property type="entry name" value="P-loop_NTPase"/>
</dbReference>
<dbReference type="GO" id="GO:0043139">
    <property type="term" value="F:5'-3' DNA helicase activity"/>
    <property type="evidence" value="ECO:0007669"/>
    <property type="project" value="TreeGrafter"/>
</dbReference>
<keyword evidence="3" id="KW-0378">Hydrolase</keyword>
<evidence type="ECO:0000256" key="4">
    <source>
        <dbReference type="ARBA" id="ARBA00022806"/>
    </source>
</evidence>
<dbReference type="Gene3D" id="3.40.50.300">
    <property type="entry name" value="P-loop containing nucleotide triphosphate hydrolases"/>
    <property type="match status" value="3"/>
</dbReference>
<organism evidence="10 11">
    <name type="scientific">Alkalibaculum bacchi</name>
    <dbReference type="NCBI Taxonomy" id="645887"/>
    <lineage>
        <taxon>Bacteria</taxon>
        <taxon>Bacillati</taxon>
        <taxon>Bacillota</taxon>
        <taxon>Clostridia</taxon>
        <taxon>Eubacteriales</taxon>
        <taxon>Eubacteriaceae</taxon>
        <taxon>Alkalibaculum</taxon>
    </lineage>
</organism>
<evidence type="ECO:0000256" key="6">
    <source>
        <dbReference type="SAM" id="Coils"/>
    </source>
</evidence>
<evidence type="ECO:0000259" key="7">
    <source>
        <dbReference type="Pfam" id="PF13086"/>
    </source>
</evidence>
<name>A0A366I062_9FIRM</name>
<dbReference type="Pfam" id="PF13086">
    <property type="entry name" value="AAA_11"/>
    <property type="match status" value="2"/>
</dbReference>
<keyword evidence="2" id="KW-0547">Nucleotide-binding</keyword>
<dbReference type="CDD" id="cd18808">
    <property type="entry name" value="SF1_C_Upf1"/>
    <property type="match status" value="1"/>
</dbReference>
<reference evidence="10 11" key="1">
    <citation type="submission" date="2018-06" db="EMBL/GenBank/DDBJ databases">
        <title>Genomic Encyclopedia of Type Strains, Phase IV (KMG-IV): sequencing the most valuable type-strain genomes for metagenomic binning, comparative biology and taxonomic classification.</title>
        <authorList>
            <person name="Goeker M."/>
        </authorList>
    </citation>
    <scope>NUCLEOTIDE SEQUENCE [LARGE SCALE GENOMIC DNA]</scope>
    <source>
        <strain evidence="10 11">DSM 22112</strain>
    </source>
</reference>
<accession>A0A366I062</accession>
<feature type="domain" description="DNA2/NAM7 helicase helicase" evidence="7">
    <location>
        <begin position="351"/>
        <end position="476"/>
    </location>
</feature>
<keyword evidence="11" id="KW-1185">Reference proteome</keyword>
<evidence type="ECO:0000256" key="5">
    <source>
        <dbReference type="ARBA" id="ARBA00022840"/>
    </source>
</evidence>
<dbReference type="EMBL" id="QNRX01000016">
    <property type="protein sequence ID" value="RBP60356.1"/>
    <property type="molecule type" value="Genomic_DNA"/>
</dbReference>
<dbReference type="OrthoDB" id="9757917at2"/>
<keyword evidence="4" id="KW-0347">Helicase</keyword>
<dbReference type="InterPro" id="IPR050534">
    <property type="entry name" value="Coronavir_polyprotein_1ab"/>
</dbReference>
<dbReference type="InterPro" id="IPR049468">
    <property type="entry name" value="Restrct_endonuc-II-like_dom"/>
</dbReference>
<evidence type="ECO:0000313" key="11">
    <source>
        <dbReference type="Proteomes" id="UP000253490"/>
    </source>
</evidence>
<comment type="caution">
    <text evidence="10">The sequence shown here is derived from an EMBL/GenBank/DDBJ whole genome shotgun (WGS) entry which is preliminary data.</text>
</comment>
<keyword evidence="5" id="KW-0067">ATP-binding</keyword>
<dbReference type="SUPFAM" id="SSF52540">
    <property type="entry name" value="P-loop containing nucleoside triphosphate hydrolases"/>
    <property type="match status" value="1"/>
</dbReference>
<feature type="domain" description="Restriction endonuclease type II-like" evidence="9">
    <location>
        <begin position="1344"/>
        <end position="1436"/>
    </location>
</feature>
<dbReference type="GO" id="GO:0016787">
    <property type="term" value="F:hydrolase activity"/>
    <property type="evidence" value="ECO:0007669"/>
    <property type="project" value="UniProtKB-KW"/>
</dbReference>
<dbReference type="Pfam" id="PF18741">
    <property type="entry name" value="MTES_1575"/>
    <property type="match status" value="1"/>
</dbReference>
<feature type="domain" description="DNA2/NAM7 helicase helicase" evidence="7">
    <location>
        <begin position="947"/>
        <end position="1084"/>
    </location>
</feature>
<dbReference type="InterPro" id="IPR041679">
    <property type="entry name" value="DNA2/NAM7-like_C"/>
</dbReference>
<keyword evidence="6" id="KW-0175">Coiled coil</keyword>
<dbReference type="GO" id="GO:0005524">
    <property type="term" value="F:ATP binding"/>
    <property type="evidence" value="ECO:0007669"/>
    <property type="project" value="UniProtKB-KW"/>
</dbReference>
<dbReference type="InterPro" id="IPR011335">
    <property type="entry name" value="Restrct_endonuc-II-like"/>
</dbReference>
<dbReference type="InterPro" id="IPR041677">
    <property type="entry name" value="DNA2/NAM7_AAA_11"/>
</dbReference>
<dbReference type="Pfam" id="PF13087">
    <property type="entry name" value="AAA_12"/>
    <property type="match status" value="1"/>
</dbReference>
<sequence length="1710" mass="198374">MAEIINVFNFLKDYNEISNPVITDITKQKWSMGFKDIPKIEEIWSAFAEGVNDEKILDVIKPVLLPCPIPDEMIIDWIEGDWKDLHIDAIKFIEEKTKVEHSQAGDIEQIEQFSDNDKRVNAFTSWIEERNEWLNKEIPKEKGLEIYNKLFKLHSDIKRESESVELVLGDGNVVWKTLGISHPVLLQKVKLIFDPDVPKFTISCEESDTELYTSLFRTISSVDQSILSDVIKDVEENNYYLTDTINTSALFNRLINVVDKTGRLVEEYEKDYTGPMIKSDPMLFLRKRNLGYSLFIEKIIEEIKSNESLHLPDFFNTMIGKYDNTTKEIIEEESWNFNGIDEDILLTLPANNDQMRIIKYLNHYGAVLVQGPPGTGKTHTIANLIGHLLSEGNNILVTSHTEKALTVLKDKVYKDEEIDLQSLCISLLSSKSQKEEMDKAINEMAIKSTSIDLNKEKEAIEKLTVERKNLIEDYKKLRNDLISVRSQEYKDLVFDNQTIKPIEAAKFISEGIDKYDFLEGNTTDCTVNLPLSEDELIRLYSSNDDISEDEERMLSKKLPLLGELWTVEEFEEGSEKLNNLQSATLIEKPILRLTISEKDRLNGIKNQGTNILNYLINLDSVYRIIISKVYNDKISLDFWKEIIEEFDSFNKDYQECRRILFNDSYEYSKGIVNNDTIRLLNEIISTGKEKPITKMSGLTKPRWKKLRDSITINDKNIEFRNEFVNLKTLIEYEIKKSKVIDKIYKLLDGVIARDDLSATFENKIIHNRESITYALNFINDIWLKYLDDLSSFSENQYELNTLLSLDGLNPVDSIEILMNEKILPSLSYYTLKLELQEVSDRWDKYLLDLESYDLCDVPVANLIKTIKEKNSVNYPDAVAEFEKVITKRDIFEERNKFLSKLGTIAPFWSAAIQTRIGIHGQSNVPKHVEFAWKRLQLSNQIRILDEMNPNRIQNELNAINDLLLENSRKLAYRKAWYHNIKNRTQEQTSAIESWRTTIKQIGKGTGKRAPIFKQKAREIMPKCQSAIPVWIMSLNHVVENFDPQSNNFDVVIIDEASQSDILSLSALFLGKRIIIVGDDEQVSPESGFVKTDDIQALVSQHLQGIPHEHLYNNQTSLYDMAKMNGFKPLMLSEHFRCLPEIIEFSNQLSYRGMIDPLRDNSAVRTVPPVVEYRVPSGIKERNKVNFEEAEQIVSLICACIEEEEYQDKTIGIISMLGTEQAYAIDSLLQTHIDPVEYENRKIQCGTPPQFQGDERDIIFLSIVEGPTEKGGPVRLLSEDGNNDKNRKRYNVAASRAKDQMWVVHSLNPEIDLKPDDIRLRLIKHAIHPEFSRENVQLEKTESDFEYKVMLDLINKGYRVISQWKVGSYRIDMVIEDGDKRIALECDGGRWHTIDNLPDDIKRQNILERLGWTFIRIRGSEYYRYPEETMKKVVSELTNFAIKPNYSINDEAIEVNQSNDNELLERIKRKANNIRMRWKQSSNPDGDTSKGKEYVDSNQEEKIIHEEKVYNVIDFQQSKVAEEIAHVDNAENRYDNSVEQMSFTKTLNQKPLFEDKCAEDTSEYSISTNNNQKTDYKFDFTNKRKAEEKKGNVGYTLYADLSGKIIGSFSLCGKEIEVDNWKQLYILTCRELVKINKDTFYKCIESKSMKAYFSHNQLSFRSSEMVENTRVYASTSISQQKIKGFLEEMLREFNISIQEFRIYLKYKHQDY</sequence>
<protein>
    <submittedName>
        <fullName evidence="10">Uncharacterized protein DUF559</fullName>
    </submittedName>
</protein>
<dbReference type="PANTHER" id="PTHR43788:SF8">
    <property type="entry name" value="DNA-BINDING PROTEIN SMUBP-2"/>
    <property type="match status" value="1"/>
</dbReference>
<dbReference type="RefSeq" id="WP_113921321.1">
    <property type="nucleotide sequence ID" value="NZ_QNRX01000016.1"/>
</dbReference>
<comment type="similarity">
    <text evidence="1">Belongs to the DNA2/NAM7 helicase family.</text>
</comment>
<evidence type="ECO:0000313" key="10">
    <source>
        <dbReference type="EMBL" id="RBP60356.1"/>
    </source>
</evidence>
<evidence type="ECO:0000259" key="8">
    <source>
        <dbReference type="Pfam" id="PF13087"/>
    </source>
</evidence>
<dbReference type="Proteomes" id="UP000253490">
    <property type="component" value="Unassembled WGS sequence"/>
</dbReference>
<dbReference type="InterPro" id="IPR047187">
    <property type="entry name" value="SF1_C_Upf1"/>
</dbReference>
<evidence type="ECO:0000259" key="9">
    <source>
        <dbReference type="Pfam" id="PF18741"/>
    </source>
</evidence>